<organism evidence="5 6">
    <name type="scientific">Motilibacter deserti</name>
    <dbReference type="NCBI Taxonomy" id="2714956"/>
    <lineage>
        <taxon>Bacteria</taxon>
        <taxon>Bacillati</taxon>
        <taxon>Actinomycetota</taxon>
        <taxon>Actinomycetes</taxon>
        <taxon>Motilibacterales</taxon>
        <taxon>Motilibacteraceae</taxon>
        <taxon>Motilibacter</taxon>
    </lineage>
</organism>
<feature type="chain" id="PRO_5046756928" evidence="3">
    <location>
        <begin position="25"/>
        <end position="345"/>
    </location>
</feature>
<keyword evidence="3" id="KW-0732">Signal</keyword>
<dbReference type="Pfam" id="PF00722">
    <property type="entry name" value="Glyco_hydro_16"/>
    <property type="match status" value="1"/>
</dbReference>
<dbReference type="SUPFAM" id="SSF49899">
    <property type="entry name" value="Concanavalin A-like lectins/glucanases"/>
    <property type="match status" value="1"/>
</dbReference>
<sequence>MKHPIRALCAAGAAAGLAAVTITAGGPAASAGPVSPAAKARPGQLFYDDFSGSALDRTKWNVVVQTRTNQIVNNEQQAYVDSPSTVYLSKDRSGEAKGASGGVLVLKANYSPGTVLTGGTRDFTSGRINTSGKFDLTHGSVSARIKLPAGEGLWPAFWMLGYGPWPRAGEIDIMEYVGERDWISAATHGLDSCGRNYSGDFAPVNKAYLYPTYDATEWHTYKVDWTKTSMSFFIDGHLFYRVTKPMISFFGDWVFDNPEYLILNLAVGGVYPFKTSGIRQPYYGLSADALQRVKDGEAKYLVDWVRVDANADTVRGTMPNGSTTPQPAPPFTPAPCSTTPPAPAR</sequence>
<evidence type="ECO:0000256" key="1">
    <source>
        <dbReference type="ARBA" id="ARBA00006865"/>
    </source>
</evidence>
<name>A0ABX0GTU9_9ACTN</name>
<gene>
    <name evidence="5" type="ORF">G9H71_05595</name>
</gene>
<feature type="region of interest" description="Disordered" evidence="2">
    <location>
        <begin position="314"/>
        <end position="345"/>
    </location>
</feature>
<dbReference type="PANTHER" id="PTHR10963:SF55">
    <property type="entry name" value="GLYCOSIDE HYDROLASE FAMILY 16 PROTEIN"/>
    <property type="match status" value="1"/>
</dbReference>
<dbReference type="InterPro" id="IPR013320">
    <property type="entry name" value="ConA-like_dom_sf"/>
</dbReference>
<evidence type="ECO:0000313" key="5">
    <source>
        <dbReference type="EMBL" id="NHC13254.1"/>
    </source>
</evidence>
<dbReference type="InterPro" id="IPR000757">
    <property type="entry name" value="Beta-glucanase-like"/>
</dbReference>
<keyword evidence="5" id="KW-0378">Hydrolase</keyword>
<dbReference type="PANTHER" id="PTHR10963">
    <property type="entry name" value="GLYCOSYL HYDROLASE-RELATED"/>
    <property type="match status" value="1"/>
</dbReference>
<dbReference type="RefSeq" id="WP_166279388.1">
    <property type="nucleotide sequence ID" value="NZ_JAANNP010000002.1"/>
</dbReference>
<accession>A0ABX0GTU9</accession>
<evidence type="ECO:0000256" key="2">
    <source>
        <dbReference type="SAM" id="MobiDB-lite"/>
    </source>
</evidence>
<dbReference type="PROSITE" id="PS51762">
    <property type="entry name" value="GH16_2"/>
    <property type="match status" value="1"/>
</dbReference>
<dbReference type="EMBL" id="JAANNP010000002">
    <property type="protein sequence ID" value="NHC13254.1"/>
    <property type="molecule type" value="Genomic_DNA"/>
</dbReference>
<dbReference type="InterPro" id="IPR050546">
    <property type="entry name" value="Glycosyl_Hydrlase_16"/>
</dbReference>
<feature type="signal peptide" evidence="3">
    <location>
        <begin position="1"/>
        <end position="24"/>
    </location>
</feature>
<protein>
    <submittedName>
        <fullName evidence="5">Glycoside hydrolase family 16 protein</fullName>
    </submittedName>
</protein>
<dbReference type="GO" id="GO:0016787">
    <property type="term" value="F:hydrolase activity"/>
    <property type="evidence" value="ECO:0007669"/>
    <property type="project" value="UniProtKB-KW"/>
</dbReference>
<dbReference type="Proteomes" id="UP000800981">
    <property type="component" value="Unassembled WGS sequence"/>
</dbReference>
<evidence type="ECO:0000256" key="3">
    <source>
        <dbReference type="SAM" id="SignalP"/>
    </source>
</evidence>
<proteinExistence type="inferred from homology"/>
<feature type="domain" description="GH16" evidence="4">
    <location>
        <begin position="28"/>
        <end position="313"/>
    </location>
</feature>
<comment type="caution">
    <text evidence="5">The sequence shown here is derived from an EMBL/GenBank/DDBJ whole genome shotgun (WGS) entry which is preliminary data.</text>
</comment>
<feature type="compositionally biased region" description="Pro residues" evidence="2">
    <location>
        <begin position="326"/>
        <end position="345"/>
    </location>
</feature>
<dbReference type="Gene3D" id="2.60.120.200">
    <property type="match status" value="1"/>
</dbReference>
<evidence type="ECO:0000259" key="4">
    <source>
        <dbReference type="PROSITE" id="PS51762"/>
    </source>
</evidence>
<reference evidence="5 6" key="1">
    <citation type="submission" date="2020-03" db="EMBL/GenBank/DDBJ databases">
        <title>Two novel Motilibacter sp.</title>
        <authorList>
            <person name="Liu S."/>
        </authorList>
    </citation>
    <scope>NUCLEOTIDE SEQUENCE [LARGE SCALE GENOMIC DNA]</scope>
    <source>
        <strain evidence="5 6">E257</strain>
    </source>
</reference>
<keyword evidence="6" id="KW-1185">Reference proteome</keyword>
<evidence type="ECO:0000313" key="6">
    <source>
        <dbReference type="Proteomes" id="UP000800981"/>
    </source>
</evidence>
<dbReference type="CDD" id="cd08023">
    <property type="entry name" value="GH16_laminarinase_like"/>
    <property type="match status" value="1"/>
</dbReference>
<comment type="similarity">
    <text evidence="1">Belongs to the glycosyl hydrolase 16 family.</text>
</comment>